<name>K2HMM4_9RHOB</name>
<keyword evidence="1" id="KW-1133">Transmembrane helix</keyword>
<evidence type="ECO:0000313" key="2">
    <source>
        <dbReference type="EMBL" id="EKE44094.1"/>
    </source>
</evidence>
<dbReference type="AlphaFoldDB" id="K2HMM4"/>
<dbReference type="EMBL" id="AMGO01000036">
    <property type="protein sequence ID" value="EKE44094.1"/>
    <property type="molecule type" value="Genomic_DNA"/>
</dbReference>
<reference evidence="2 3" key="1">
    <citation type="journal article" date="2012" name="J. Bacteriol.">
        <title>Draft Genome Sequence of Oceaniovalibus guishaninsula JLT2003T.</title>
        <authorList>
            <person name="Tang K."/>
            <person name="Liu K."/>
            <person name="Jiao N."/>
        </authorList>
    </citation>
    <scope>NUCLEOTIDE SEQUENCE [LARGE SCALE GENOMIC DNA]</scope>
    <source>
        <strain evidence="2 3">JLT2003</strain>
    </source>
</reference>
<dbReference type="Pfam" id="PF11911">
    <property type="entry name" value="DUF3429"/>
    <property type="match status" value="1"/>
</dbReference>
<accession>K2HMM4</accession>
<dbReference type="Proteomes" id="UP000006765">
    <property type="component" value="Unassembled WGS sequence"/>
</dbReference>
<feature type="transmembrane region" description="Helical" evidence="1">
    <location>
        <begin position="73"/>
        <end position="93"/>
    </location>
</feature>
<dbReference type="PANTHER" id="PTHR15887">
    <property type="entry name" value="TRANSMEMBRANE PROTEIN 69"/>
    <property type="match status" value="1"/>
</dbReference>
<keyword evidence="1" id="KW-0472">Membrane</keyword>
<keyword evidence="3" id="KW-1185">Reference proteome</keyword>
<organism evidence="2 3">
    <name type="scientific">Oceaniovalibus guishaninsula JLT2003</name>
    <dbReference type="NCBI Taxonomy" id="1231392"/>
    <lineage>
        <taxon>Bacteria</taxon>
        <taxon>Pseudomonadati</taxon>
        <taxon>Pseudomonadota</taxon>
        <taxon>Alphaproteobacteria</taxon>
        <taxon>Rhodobacterales</taxon>
        <taxon>Roseobacteraceae</taxon>
        <taxon>Oceaniovalibus</taxon>
    </lineage>
</organism>
<dbReference type="eggNOG" id="ENOG502ZYPI">
    <property type="taxonomic scope" value="Bacteria"/>
</dbReference>
<feature type="transmembrane region" description="Helical" evidence="1">
    <location>
        <begin position="126"/>
        <end position="145"/>
    </location>
</feature>
<dbReference type="STRING" id="1231392.OCGS_1610"/>
<dbReference type="InterPro" id="IPR021836">
    <property type="entry name" value="DUF3429"/>
</dbReference>
<evidence type="ECO:0000256" key="1">
    <source>
        <dbReference type="SAM" id="Phobius"/>
    </source>
</evidence>
<sequence length="174" mass="18556">MPPGAAADRRVAAAADRGQIGTMMRATNIPPAPLALGLAGLLPFVWGVLTMVWDPAAALTLRWVGPRFAGPYVQLAYGTVILSFMSGVLWGFATRARGRIAATGYALSVLPALWAFFMVGGGPVSAAIYLTAGFVGLLGLDWLFWRQGLAPEWWMRLRVLLTGIVAVCLLAIAW</sequence>
<gene>
    <name evidence="2" type="ORF">OCGS_1610</name>
</gene>
<feature type="transmembrane region" description="Helical" evidence="1">
    <location>
        <begin position="157"/>
        <end position="173"/>
    </location>
</feature>
<protein>
    <recommendedName>
        <fullName evidence="4">DUF3429 domain-containing protein</fullName>
    </recommendedName>
</protein>
<evidence type="ECO:0008006" key="4">
    <source>
        <dbReference type="Google" id="ProtNLM"/>
    </source>
</evidence>
<keyword evidence="1" id="KW-0812">Transmembrane</keyword>
<dbReference type="PANTHER" id="PTHR15887:SF1">
    <property type="entry name" value="TRANSMEMBRANE PROTEIN 69"/>
    <property type="match status" value="1"/>
</dbReference>
<feature type="transmembrane region" description="Helical" evidence="1">
    <location>
        <begin position="100"/>
        <end position="120"/>
    </location>
</feature>
<feature type="transmembrane region" description="Helical" evidence="1">
    <location>
        <begin position="32"/>
        <end position="53"/>
    </location>
</feature>
<proteinExistence type="predicted"/>
<evidence type="ECO:0000313" key="3">
    <source>
        <dbReference type="Proteomes" id="UP000006765"/>
    </source>
</evidence>
<comment type="caution">
    <text evidence="2">The sequence shown here is derived from an EMBL/GenBank/DDBJ whole genome shotgun (WGS) entry which is preliminary data.</text>
</comment>